<comment type="caution">
    <text evidence="5">The sequence shown here is derived from an EMBL/GenBank/DDBJ whole genome shotgun (WGS) entry which is preliminary data.</text>
</comment>
<dbReference type="Proteomes" id="UP001589797">
    <property type="component" value="Unassembled WGS sequence"/>
</dbReference>
<organism evidence="5 6">
    <name type="scientific">Fontibacter flavus</name>
    <dbReference type="NCBI Taxonomy" id="654838"/>
    <lineage>
        <taxon>Bacteria</taxon>
        <taxon>Pseudomonadati</taxon>
        <taxon>Bacteroidota</taxon>
        <taxon>Cytophagia</taxon>
        <taxon>Cytophagales</taxon>
        <taxon>Cyclobacteriaceae</taxon>
        <taxon>Fontibacter</taxon>
    </lineage>
</organism>
<dbReference type="Pfam" id="PF00535">
    <property type="entry name" value="Glycos_transf_2"/>
    <property type="match status" value="1"/>
</dbReference>
<keyword evidence="3 5" id="KW-0808">Transferase</keyword>
<evidence type="ECO:0000313" key="5">
    <source>
        <dbReference type="EMBL" id="MFC0264675.1"/>
    </source>
</evidence>
<protein>
    <submittedName>
        <fullName evidence="5">Glycosyltransferase family 2 protein</fullName>
        <ecNumber evidence="5">2.4.-.-</ecNumber>
    </submittedName>
</protein>
<evidence type="ECO:0000256" key="1">
    <source>
        <dbReference type="ARBA" id="ARBA00006739"/>
    </source>
</evidence>
<evidence type="ECO:0000256" key="3">
    <source>
        <dbReference type="ARBA" id="ARBA00022679"/>
    </source>
</evidence>
<dbReference type="EC" id="2.4.-.-" evidence="5"/>
<dbReference type="GO" id="GO:0016757">
    <property type="term" value="F:glycosyltransferase activity"/>
    <property type="evidence" value="ECO:0007669"/>
    <property type="project" value="UniProtKB-KW"/>
</dbReference>
<dbReference type="Gene3D" id="3.90.550.10">
    <property type="entry name" value="Spore Coat Polysaccharide Biosynthesis Protein SpsA, Chain A"/>
    <property type="match status" value="1"/>
</dbReference>
<dbReference type="SUPFAM" id="SSF53448">
    <property type="entry name" value="Nucleotide-diphospho-sugar transferases"/>
    <property type="match status" value="1"/>
</dbReference>
<keyword evidence="6" id="KW-1185">Reference proteome</keyword>
<reference evidence="5 6" key="1">
    <citation type="submission" date="2024-09" db="EMBL/GenBank/DDBJ databases">
        <authorList>
            <person name="Sun Q."/>
            <person name="Mori K."/>
        </authorList>
    </citation>
    <scope>NUCLEOTIDE SEQUENCE [LARGE SCALE GENOMIC DNA]</scope>
    <source>
        <strain evidence="5 6">CCM 7650</strain>
    </source>
</reference>
<feature type="domain" description="Glycosyltransferase 2-like" evidence="4">
    <location>
        <begin position="6"/>
        <end position="116"/>
    </location>
</feature>
<comment type="similarity">
    <text evidence="1">Belongs to the glycosyltransferase 2 family.</text>
</comment>
<dbReference type="PANTHER" id="PTHR43179">
    <property type="entry name" value="RHAMNOSYLTRANSFERASE WBBL"/>
    <property type="match status" value="1"/>
</dbReference>
<accession>A0ABV6FZJ4</accession>
<evidence type="ECO:0000313" key="6">
    <source>
        <dbReference type="Proteomes" id="UP001589797"/>
    </source>
</evidence>
<name>A0ABV6FZJ4_9BACT</name>
<dbReference type="InterPro" id="IPR029044">
    <property type="entry name" value="Nucleotide-diphossugar_trans"/>
</dbReference>
<dbReference type="EMBL" id="JBHLWI010000083">
    <property type="protein sequence ID" value="MFC0264675.1"/>
    <property type="molecule type" value="Genomic_DNA"/>
</dbReference>
<dbReference type="InterPro" id="IPR001173">
    <property type="entry name" value="Glyco_trans_2-like"/>
</dbReference>
<sequence>MQQAAIVILNFNGEETLRKFLPSVVNHSSYPVIVADNASTDSSVDFLRSHYPQISIIQMEDNFGFAGGYTRALNTIRGEFEYYILLNSDVEVTPHWDENMIAWLEKRKDVAAVQPKILSYQNPDFFDYAGAAGGYMDNLGYPYCRGRFFETIEKDQGQYDDEVEVDWTSGACMAIRSEAFHRGQGFDPAYFAHMEEIDLCWKLRRMGYALYYTGAVKVYHVGGATLSRTSPRKTYLNFRNNLAALKNNMSPFKWRSVYLMRCLLDLLAAIVFLIQGKGDHSMMIWKAHRDFRKIAKGFDKYFGPMVHTKGKIKFLLWRYYFLGSRKYLNS</sequence>
<proteinExistence type="inferred from homology"/>
<dbReference type="PANTHER" id="PTHR43179:SF12">
    <property type="entry name" value="GALACTOFURANOSYLTRANSFERASE GLFT2"/>
    <property type="match status" value="1"/>
</dbReference>
<evidence type="ECO:0000259" key="4">
    <source>
        <dbReference type="Pfam" id="PF00535"/>
    </source>
</evidence>
<dbReference type="CDD" id="cd04186">
    <property type="entry name" value="GT_2_like_c"/>
    <property type="match status" value="1"/>
</dbReference>
<dbReference type="RefSeq" id="WP_382389251.1">
    <property type="nucleotide sequence ID" value="NZ_JBHLWI010000083.1"/>
</dbReference>
<evidence type="ECO:0000256" key="2">
    <source>
        <dbReference type="ARBA" id="ARBA00022676"/>
    </source>
</evidence>
<keyword evidence="2 5" id="KW-0328">Glycosyltransferase</keyword>
<gene>
    <name evidence="5" type="ORF">ACFFIP_18455</name>
</gene>